<gene>
    <name evidence="17" type="ORF">FHR19_002474</name>
</gene>
<keyword evidence="3 12" id="KW-1134">Transmembrane beta strand</keyword>
<evidence type="ECO:0000259" key="15">
    <source>
        <dbReference type="Pfam" id="PF00593"/>
    </source>
</evidence>
<evidence type="ECO:0000256" key="13">
    <source>
        <dbReference type="RuleBase" id="RU003357"/>
    </source>
</evidence>
<dbReference type="Proteomes" id="UP000557739">
    <property type="component" value="Unassembled WGS sequence"/>
</dbReference>
<dbReference type="EMBL" id="JACIJJ010000003">
    <property type="protein sequence ID" value="MBB5699119.1"/>
    <property type="molecule type" value="Genomic_DNA"/>
</dbReference>
<feature type="domain" description="TonB-dependent receptor-like beta-barrel" evidence="15">
    <location>
        <begin position="304"/>
        <end position="811"/>
    </location>
</feature>
<evidence type="ECO:0000256" key="2">
    <source>
        <dbReference type="ARBA" id="ARBA00022448"/>
    </source>
</evidence>
<evidence type="ECO:0000256" key="3">
    <source>
        <dbReference type="ARBA" id="ARBA00022452"/>
    </source>
</evidence>
<dbReference type="InterPro" id="IPR000531">
    <property type="entry name" value="Beta-barrel_TonB"/>
</dbReference>
<organism evidence="17 18">
    <name type="scientific">Sphingomonas yantingensis</name>
    <dbReference type="NCBI Taxonomy" id="1241761"/>
    <lineage>
        <taxon>Bacteria</taxon>
        <taxon>Pseudomonadati</taxon>
        <taxon>Pseudomonadota</taxon>
        <taxon>Alphaproteobacteria</taxon>
        <taxon>Sphingomonadales</taxon>
        <taxon>Sphingomonadaceae</taxon>
        <taxon>Sphingomonas</taxon>
    </lineage>
</organism>
<dbReference type="Gene3D" id="2.170.130.10">
    <property type="entry name" value="TonB-dependent receptor, plug domain"/>
    <property type="match status" value="1"/>
</dbReference>
<dbReference type="SUPFAM" id="SSF56935">
    <property type="entry name" value="Porins"/>
    <property type="match status" value="1"/>
</dbReference>
<protein>
    <submittedName>
        <fullName evidence="17">Outer membrane receptor protein involved in Fe transport</fullName>
    </submittedName>
</protein>
<evidence type="ECO:0000256" key="1">
    <source>
        <dbReference type="ARBA" id="ARBA00004571"/>
    </source>
</evidence>
<feature type="chain" id="PRO_5031289645" evidence="14">
    <location>
        <begin position="25"/>
        <end position="851"/>
    </location>
</feature>
<feature type="domain" description="TonB-dependent receptor plug" evidence="16">
    <location>
        <begin position="65"/>
        <end position="179"/>
    </location>
</feature>
<evidence type="ECO:0000256" key="9">
    <source>
        <dbReference type="ARBA" id="ARBA00023077"/>
    </source>
</evidence>
<dbReference type="GO" id="GO:0015344">
    <property type="term" value="F:siderophore uptake transmembrane transporter activity"/>
    <property type="evidence" value="ECO:0007669"/>
    <property type="project" value="TreeGrafter"/>
</dbReference>
<evidence type="ECO:0000256" key="5">
    <source>
        <dbReference type="ARBA" id="ARBA00022692"/>
    </source>
</evidence>
<accession>A0A7W9EIG5</accession>
<evidence type="ECO:0000256" key="4">
    <source>
        <dbReference type="ARBA" id="ARBA00022496"/>
    </source>
</evidence>
<keyword evidence="6 14" id="KW-0732">Signal</keyword>
<evidence type="ECO:0000256" key="12">
    <source>
        <dbReference type="PROSITE-ProRule" id="PRU01360"/>
    </source>
</evidence>
<dbReference type="Pfam" id="PF07715">
    <property type="entry name" value="Plug"/>
    <property type="match status" value="1"/>
</dbReference>
<dbReference type="AlphaFoldDB" id="A0A7W9EIG5"/>
<dbReference type="InterPro" id="IPR037066">
    <property type="entry name" value="Plug_dom_sf"/>
</dbReference>
<keyword evidence="8" id="KW-0406">Ion transport</keyword>
<keyword evidence="2 12" id="KW-0813">Transport</keyword>
<evidence type="ECO:0000256" key="14">
    <source>
        <dbReference type="SAM" id="SignalP"/>
    </source>
</evidence>
<keyword evidence="4" id="KW-0410">Iron transport</keyword>
<evidence type="ECO:0000259" key="16">
    <source>
        <dbReference type="Pfam" id="PF07715"/>
    </source>
</evidence>
<keyword evidence="17" id="KW-0675">Receptor</keyword>
<keyword evidence="7" id="KW-0408">Iron</keyword>
<feature type="signal peptide" evidence="14">
    <location>
        <begin position="1"/>
        <end position="24"/>
    </location>
</feature>
<evidence type="ECO:0000313" key="18">
    <source>
        <dbReference type="Proteomes" id="UP000557739"/>
    </source>
</evidence>
<comment type="similarity">
    <text evidence="12 13">Belongs to the TonB-dependent receptor family.</text>
</comment>
<dbReference type="Gene3D" id="2.40.170.20">
    <property type="entry name" value="TonB-dependent receptor, beta-barrel domain"/>
    <property type="match status" value="1"/>
</dbReference>
<evidence type="ECO:0000256" key="6">
    <source>
        <dbReference type="ARBA" id="ARBA00022729"/>
    </source>
</evidence>
<proteinExistence type="inferred from homology"/>
<evidence type="ECO:0000256" key="11">
    <source>
        <dbReference type="ARBA" id="ARBA00023237"/>
    </source>
</evidence>
<dbReference type="RefSeq" id="WP_246359480.1">
    <property type="nucleotide sequence ID" value="NZ_JACIJJ010000003.1"/>
</dbReference>
<keyword evidence="18" id="KW-1185">Reference proteome</keyword>
<evidence type="ECO:0000313" key="17">
    <source>
        <dbReference type="EMBL" id="MBB5699119.1"/>
    </source>
</evidence>
<dbReference type="GO" id="GO:0009279">
    <property type="term" value="C:cell outer membrane"/>
    <property type="evidence" value="ECO:0007669"/>
    <property type="project" value="UniProtKB-SubCell"/>
</dbReference>
<dbReference type="Pfam" id="PF00593">
    <property type="entry name" value="TonB_dep_Rec_b-barrel"/>
    <property type="match status" value="1"/>
</dbReference>
<dbReference type="InterPro" id="IPR012910">
    <property type="entry name" value="Plug_dom"/>
</dbReference>
<dbReference type="PANTHER" id="PTHR32552">
    <property type="entry name" value="FERRICHROME IRON RECEPTOR-RELATED"/>
    <property type="match status" value="1"/>
</dbReference>
<name>A0A7W9EIG5_9SPHN</name>
<keyword evidence="5 12" id="KW-0812">Transmembrane</keyword>
<sequence length="851" mass="90719">MNRTLLLACTSLIGVAAGSAPAFAQTATVPPAPIDAQAGQPSTTDADQGALDDIVVTASGRDKRQLDSSVSVTTISAETVQTFRPSSESEALRLIPGIQVAGTAGPGGNSNIAVRGLPVATGGSPFVQLQEDGLPTVLFGDMQFGNNDYWTRFDASVADVQAVRGGGAATFASQAPGAVINYISHYGEQAGGYVAFNQGIGYNEQRVDFRYGAPIGETTRFHIGGFYRTGKGPLRADYRVSDSYQIKGNVTQTFDDGNGYVRVLFKLADTREPNYTGAPALATINGLNVSDVKPFPGFDGRRASNYSIYNRDFLIYDRDSTLRRVPMDGITTNAKAIQAQFHYDWGDHFTIDNNARYTAMDGAFSSPFLNVATRASVIGSQLSLNGVPYATVASIRYANGPRAGQAFTGTYVDNNVNVRTNIRDVGSFANDLGLSGKFEAGGFGRITARAGLFYMNQKIAMDWHVDRSLREVSGDNPAQLDLYDAAGAKLTQEGISGYNNNWGSCCSRDYDYSYKNTAPYVGLDLTGDQFQIDGSVRFESVKASGSGRAGGAEFFVNSGGVRIPTITANGPVEVLDYTRNYVSWTVGGGFKPGANTNIFARASRGGRFNSDRQTFGGKFSRDGDLCNSADARAGTNGCAADGLTPSVDFVNQYEIGVKNQGRFSFGRYSVQLSLLKANFKQSTFELSATRCPGGAGGCIIDAKFKSQGLEWTGTFDSGPFSLFTNATYTQAKRLNTGAADYTRSPNLPDLTYNVVANYRVAEIVGLGLAMTGQTSATDDAGREYPGKAIFNANVTVAPLRNVELGVNVYNLFDTFDLRGNGGVADPTVTPTVISGQPALGRTFTGSVRFNF</sequence>
<keyword evidence="9 13" id="KW-0798">TonB box</keyword>
<keyword evidence="10 12" id="KW-0472">Membrane</keyword>
<dbReference type="InterPro" id="IPR039426">
    <property type="entry name" value="TonB-dep_rcpt-like"/>
</dbReference>
<comment type="caution">
    <text evidence="17">The sequence shown here is derived from an EMBL/GenBank/DDBJ whole genome shotgun (WGS) entry which is preliminary data.</text>
</comment>
<evidence type="ECO:0000256" key="10">
    <source>
        <dbReference type="ARBA" id="ARBA00023136"/>
    </source>
</evidence>
<evidence type="ECO:0000256" key="8">
    <source>
        <dbReference type="ARBA" id="ARBA00023065"/>
    </source>
</evidence>
<comment type="subcellular location">
    <subcellularLocation>
        <location evidence="1 12">Cell outer membrane</location>
        <topology evidence="1 12">Multi-pass membrane protein</topology>
    </subcellularLocation>
</comment>
<dbReference type="InterPro" id="IPR036942">
    <property type="entry name" value="Beta-barrel_TonB_sf"/>
</dbReference>
<evidence type="ECO:0000256" key="7">
    <source>
        <dbReference type="ARBA" id="ARBA00023004"/>
    </source>
</evidence>
<keyword evidence="11 12" id="KW-0998">Cell outer membrane</keyword>
<reference evidence="17 18" key="1">
    <citation type="submission" date="2020-08" db="EMBL/GenBank/DDBJ databases">
        <title>Genomic Encyclopedia of Type Strains, Phase IV (KMG-IV): sequencing the most valuable type-strain genomes for metagenomic binning, comparative biology and taxonomic classification.</title>
        <authorList>
            <person name="Goeker M."/>
        </authorList>
    </citation>
    <scope>NUCLEOTIDE SEQUENCE [LARGE SCALE GENOMIC DNA]</scope>
    <source>
        <strain evidence="17 18">DSM 27244</strain>
    </source>
</reference>
<dbReference type="PROSITE" id="PS52016">
    <property type="entry name" value="TONB_DEPENDENT_REC_3"/>
    <property type="match status" value="1"/>
</dbReference>
<dbReference type="PANTHER" id="PTHR32552:SF89">
    <property type="entry name" value="CATECHOLATE SIDEROPHORE RECEPTOR FIU"/>
    <property type="match status" value="1"/>
</dbReference>